<evidence type="ECO:0000256" key="10">
    <source>
        <dbReference type="RuleBase" id="RU367032"/>
    </source>
</evidence>
<feature type="region of interest" description="Disordered" evidence="11">
    <location>
        <begin position="46"/>
        <end position="67"/>
    </location>
</feature>
<comment type="subcellular location">
    <subcellularLocation>
        <location evidence="9 10">Peroxisome membrane</location>
    </subcellularLocation>
</comment>
<dbReference type="Gene3D" id="1.10.10.10">
    <property type="entry name" value="Winged helix-like DNA-binding domain superfamily/Winged helix DNA-binding domain"/>
    <property type="match status" value="1"/>
</dbReference>
<evidence type="ECO:0000256" key="5">
    <source>
        <dbReference type="ARBA" id="ARBA00023136"/>
    </source>
</evidence>
<evidence type="ECO:0000259" key="12">
    <source>
        <dbReference type="Pfam" id="PF04695"/>
    </source>
</evidence>
<accession>A0A7H9B207</accession>
<organism evidence="13 14">
    <name type="scientific">Zygotorulaspora mrakii</name>
    <name type="common">Zygosaccharomyces mrakii</name>
    <dbReference type="NCBI Taxonomy" id="42260"/>
    <lineage>
        <taxon>Eukaryota</taxon>
        <taxon>Fungi</taxon>
        <taxon>Dikarya</taxon>
        <taxon>Ascomycota</taxon>
        <taxon>Saccharomycotina</taxon>
        <taxon>Saccharomycetes</taxon>
        <taxon>Saccharomycetales</taxon>
        <taxon>Saccharomycetaceae</taxon>
        <taxon>Zygotorulaspora</taxon>
    </lineage>
</organism>
<dbReference type="KEGG" id="zmk:HG535_0D01740"/>
<feature type="domain" description="Peroxisome membrane anchor protein Pex14p N-terminal" evidence="12">
    <location>
        <begin position="7"/>
        <end position="51"/>
    </location>
</feature>
<dbReference type="PANTHER" id="PTHR23058">
    <property type="entry name" value="PEROXISOMAL MEMBRANE PROTEIN PEX14"/>
    <property type="match status" value="1"/>
</dbReference>
<keyword evidence="14" id="KW-1185">Reference proteome</keyword>
<feature type="region of interest" description="Disordered" evidence="11">
    <location>
        <begin position="327"/>
        <end position="346"/>
    </location>
</feature>
<keyword evidence="4" id="KW-0811">Translocation</keyword>
<evidence type="ECO:0000256" key="4">
    <source>
        <dbReference type="ARBA" id="ARBA00023010"/>
    </source>
</evidence>
<evidence type="ECO:0000256" key="1">
    <source>
        <dbReference type="ARBA" id="ARBA00005443"/>
    </source>
</evidence>
<evidence type="ECO:0000256" key="3">
    <source>
        <dbReference type="ARBA" id="ARBA00022927"/>
    </source>
</evidence>
<evidence type="ECO:0000313" key="13">
    <source>
        <dbReference type="EMBL" id="QLG72466.1"/>
    </source>
</evidence>
<comment type="similarity">
    <text evidence="1 10">Belongs to the peroxin-14 family.</text>
</comment>
<dbReference type="GO" id="GO:0005102">
    <property type="term" value="F:signaling receptor binding"/>
    <property type="evidence" value="ECO:0007669"/>
    <property type="project" value="TreeGrafter"/>
</dbReference>
<dbReference type="GO" id="GO:0016560">
    <property type="term" value="P:protein import into peroxisome matrix, docking"/>
    <property type="evidence" value="ECO:0007669"/>
    <property type="project" value="UniProtKB-UniRule"/>
</dbReference>
<reference evidence="13 14" key="1">
    <citation type="submission" date="2020-07" db="EMBL/GenBank/DDBJ databases">
        <title>The yeast mating-type switching endonuclease HO is a domesticated member of an unorthodox homing genetic element family.</title>
        <authorList>
            <person name="Coughlan A.Y."/>
            <person name="Lombardi L."/>
            <person name="Braun-Galleani S."/>
            <person name="Martos A.R."/>
            <person name="Galeote V."/>
            <person name="Bigey F."/>
            <person name="Dequin S."/>
            <person name="Byrne K.P."/>
            <person name="Wolfe K.H."/>
        </authorList>
    </citation>
    <scope>NUCLEOTIDE SEQUENCE [LARGE SCALE GENOMIC DNA]</scope>
    <source>
        <strain evidence="13 14">NRRL Y-6702</strain>
    </source>
</reference>
<dbReference type="Pfam" id="PF04695">
    <property type="entry name" value="Pex14_N"/>
    <property type="match status" value="1"/>
</dbReference>
<evidence type="ECO:0000256" key="7">
    <source>
        <dbReference type="ARBA" id="ARBA00029502"/>
    </source>
</evidence>
<feature type="region of interest" description="Disordered" evidence="11">
    <location>
        <begin position="281"/>
        <end position="314"/>
    </location>
</feature>
<evidence type="ECO:0000256" key="2">
    <source>
        <dbReference type="ARBA" id="ARBA00022448"/>
    </source>
</evidence>
<dbReference type="InterPro" id="IPR036388">
    <property type="entry name" value="WH-like_DNA-bd_sf"/>
</dbReference>
<gene>
    <name evidence="13" type="ORF">HG535_0D01740</name>
</gene>
<evidence type="ECO:0000256" key="6">
    <source>
        <dbReference type="ARBA" id="ARBA00023140"/>
    </source>
</evidence>
<comment type="function">
    <text evidence="10">Component of the PEX13-PEX14 docking complex, a translocon channel that specifically mediates the import of peroxisomal cargo proteins bound to PEX5 receptor. The PEX13-PEX14 docking complex forms a large import pore which can be opened to a diameter of about 9 nm. Mechanistically, PEX5 receptor along with cargo proteins associates with the PEX14 subunit of the PEX13-PEX14 docking complex in the cytosol, leading to the insertion of the receptor into the organelle membrane with the concomitant translocation of the cargo into the peroxisome matrix.</text>
</comment>
<evidence type="ECO:0000256" key="8">
    <source>
        <dbReference type="ARBA" id="ARBA00029691"/>
    </source>
</evidence>
<dbReference type="Proteomes" id="UP000509704">
    <property type="component" value="Chromosome 4"/>
</dbReference>
<keyword evidence="3 10" id="KW-0653">Protein transport</keyword>
<dbReference type="GeneID" id="59236190"/>
<keyword evidence="5 10" id="KW-0472">Membrane</keyword>
<dbReference type="PANTHER" id="PTHR23058:SF0">
    <property type="entry name" value="PEROXISOMAL MEMBRANE PROTEIN PEX14"/>
    <property type="match status" value="1"/>
</dbReference>
<dbReference type="InterPro" id="IPR025655">
    <property type="entry name" value="PEX14"/>
</dbReference>
<dbReference type="InterPro" id="IPR006785">
    <property type="entry name" value="Pex14_N"/>
</dbReference>
<dbReference type="EMBL" id="CP058607">
    <property type="protein sequence ID" value="QLG72466.1"/>
    <property type="molecule type" value="Genomic_DNA"/>
</dbReference>
<feature type="region of interest" description="Disordered" evidence="11">
    <location>
        <begin position="238"/>
        <end position="266"/>
    </location>
</feature>
<keyword evidence="2 10" id="KW-0813">Transport</keyword>
<sequence>MSTVQKDRKQLLESAVSFLSDPSIKNAPLTKKVEFLQTKGLSQEEVEAALRQSQDQSKPENLADNTQWSAVPTRNDYVYEAVPPPLPRRDWKDYFIMASVSAGLIYGVYEFTKRYVVPNILPESKSKLEQDKKEIQDQFSRVDKVLDAIEQEQEAFRVRDQEKLAELDVTLGQLKKCLEYTTRTREKMEDDFRMLKLEMTNLQNSIDKFIIKKDNSAALEKINSELNSLKSLIKNSGFAEGSHGSSAESLGRNKSPIPNNAVPSADSIPSAADILAKLNMNKKDKSIDSNEPAWKKAREESLGSSTYSIPEWQKSPLNQVTVPNWQHTLEQAEEEQEKATETQQSD</sequence>
<dbReference type="AlphaFoldDB" id="A0A7H9B207"/>
<name>A0A7H9B207_ZYGMR</name>
<dbReference type="RefSeq" id="XP_037144194.1">
    <property type="nucleotide sequence ID" value="XM_037288299.1"/>
</dbReference>
<evidence type="ECO:0000313" key="14">
    <source>
        <dbReference type="Proteomes" id="UP000509704"/>
    </source>
</evidence>
<evidence type="ECO:0000256" key="11">
    <source>
        <dbReference type="SAM" id="MobiDB-lite"/>
    </source>
</evidence>
<keyword evidence="6 10" id="KW-0576">Peroxisome</keyword>
<dbReference type="GO" id="GO:0005778">
    <property type="term" value="C:peroxisomal membrane"/>
    <property type="evidence" value="ECO:0007669"/>
    <property type="project" value="UniProtKB-SubCell"/>
</dbReference>
<protein>
    <recommendedName>
        <fullName evidence="7 10">Peroxisomal membrane protein PEX14</fullName>
    </recommendedName>
    <alternativeName>
        <fullName evidence="8 10">Peroxin-14</fullName>
    </alternativeName>
</protein>
<feature type="compositionally biased region" description="Basic and acidic residues" evidence="11">
    <location>
        <begin position="281"/>
        <end position="301"/>
    </location>
</feature>
<dbReference type="GO" id="GO:1990429">
    <property type="term" value="C:peroxisomal importomer complex"/>
    <property type="evidence" value="ECO:0007669"/>
    <property type="project" value="TreeGrafter"/>
</dbReference>
<proteinExistence type="inferred from homology"/>
<evidence type="ECO:0000256" key="9">
    <source>
        <dbReference type="ARBA" id="ARBA00046271"/>
    </source>
</evidence>
<dbReference type="OrthoDB" id="5549158at2759"/>